<evidence type="ECO:0000313" key="3">
    <source>
        <dbReference type="EMBL" id="MFC3579647.1"/>
    </source>
</evidence>
<feature type="signal peptide" evidence="2">
    <location>
        <begin position="1"/>
        <end position="28"/>
    </location>
</feature>
<reference evidence="4" key="1">
    <citation type="journal article" date="2019" name="Int. J. Syst. Evol. Microbiol.">
        <title>The Global Catalogue of Microorganisms (GCM) 10K type strain sequencing project: providing services to taxonomists for standard genome sequencing and annotation.</title>
        <authorList>
            <consortium name="The Broad Institute Genomics Platform"/>
            <consortium name="The Broad Institute Genome Sequencing Center for Infectious Disease"/>
            <person name="Wu L."/>
            <person name="Ma J."/>
        </authorList>
    </citation>
    <scope>NUCLEOTIDE SEQUENCE [LARGE SCALE GENOMIC DNA]</scope>
    <source>
        <strain evidence="4">KCTC 42739</strain>
    </source>
</reference>
<keyword evidence="1" id="KW-0472">Membrane</keyword>
<accession>A0ABV7SRS8</accession>
<feature type="chain" id="PRO_5046791373" evidence="2">
    <location>
        <begin position="29"/>
        <end position="71"/>
    </location>
</feature>
<dbReference type="Proteomes" id="UP001595713">
    <property type="component" value="Unassembled WGS sequence"/>
</dbReference>
<proteinExistence type="predicted"/>
<comment type="caution">
    <text evidence="3">The sequence shown here is derived from an EMBL/GenBank/DDBJ whole genome shotgun (WGS) entry which is preliminary data.</text>
</comment>
<protein>
    <submittedName>
        <fullName evidence="3">Uncharacterized protein</fullName>
    </submittedName>
</protein>
<evidence type="ECO:0000256" key="1">
    <source>
        <dbReference type="SAM" id="Phobius"/>
    </source>
</evidence>
<dbReference type="RefSeq" id="WP_261293455.1">
    <property type="nucleotide sequence ID" value="NZ_JANQBK010000003.1"/>
</dbReference>
<name>A0ABV7SRS8_9SPHN</name>
<sequence length="71" mass="8034">MLTTAAYRRPMRTLFLLLLLIVPTAVFAAHSGVTKVRTGPEWSDIALFVLACIGVFIVRRALRKRFTSRKD</sequence>
<evidence type="ECO:0000256" key="2">
    <source>
        <dbReference type="SAM" id="SignalP"/>
    </source>
</evidence>
<keyword evidence="1" id="KW-0812">Transmembrane</keyword>
<keyword evidence="1" id="KW-1133">Transmembrane helix</keyword>
<organism evidence="3 4">
    <name type="scientific">Sphingomonas hylomeconis</name>
    <dbReference type="NCBI Taxonomy" id="1395958"/>
    <lineage>
        <taxon>Bacteria</taxon>
        <taxon>Pseudomonadati</taxon>
        <taxon>Pseudomonadota</taxon>
        <taxon>Alphaproteobacteria</taxon>
        <taxon>Sphingomonadales</taxon>
        <taxon>Sphingomonadaceae</taxon>
        <taxon>Sphingomonas</taxon>
    </lineage>
</organism>
<keyword evidence="2" id="KW-0732">Signal</keyword>
<evidence type="ECO:0000313" key="4">
    <source>
        <dbReference type="Proteomes" id="UP001595713"/>
    </source>
</evidence>
<gene>
    <name evidence="3" type="ORF">ACFONA_05665</name>
</gene>
<feature type="transmembrane region" description="Helical" evidence="1">
    <location>
        <begin position="44"/>
        <end position="62"/>
    </location>
</feature>
<keyword evidence="4" id="KW-1185">Reference proteome</keyword>
<dbReference type="EMBL" id="JBHRXP010000002">
    <property type="protein sequence ID" value="MFC3579647.1"/>
    <property type="molecule type" value="Genomic_DNA"/>
</dbReference>